<proteinExistence type="predicted"/>
<dbReference type="InterPro" id="IPR013264">
    <property type="entry name" value="DNAG_N"/>
</dbReference>
<feature type="region of interest" description="Disordered" evidence="1">
    <location>
        <begin position="330"/>
        <end position="370"/>
    </location>
</feature>
<organism evidence="3 4">
    <name type="scientific">Jatrophihabitans lederbergiae</name>
    <dbReference type="NCBI Taxonomy" id="3075547"/>
    <lineage>
        <taxon>Bacteria</taxon>
        <taxon>Bacillati</taxon>
        <taxon>Actinomycetota</taxon>
        <taxon>Actinomycetes</taxon>
        <taxon>Jatrophihabitantales</taxon>
        <taxon>Jatrophihabitantaceae</taxon>
        <taxon>Jatrophihabitans</taxon>
    </lineage>
</organism>
<reference evidence="4" key="1">
    <citation type="submission" date="2023-07" db="EMBL/GenBank/DDBJ databases">
        <title>30 novel species of actinomycetes from the DSMZ collection.</title>
        <authorList>
            <person name="Nouioui I."/>
        </authorList>
    </citation>
    <scope>NUCLEOTIDE SEQUENCE [LARGE SCALE GENOMIC DNA]</scope>
    <source>
        <strain evidence="4">DSM 44399</strain>
    </source>
</reference>
<feature type="domain" description="Toprim" evidence="2">
    <location>
        <begin position="121"/>
        <end position="210"/>
    </location>
</feature>
<dbReference type="InterPro" id="IPR006171">
    <property type="entry name" value="TOPRIM_dom"/>
</dbReference>
<accession>A0ABU2JI26</accession>
<dbReference type="InterPro" id="IPR050219">
    <property type="entry name" value="DnaG_primase"/>
</dbReference>
<dbReference type="InterPro" id="IPR037068">
    <property type="entry name" value="DNA_primase_core_N_sf"/>
</dbReference>
<dbReference type="Gene3D" id="3.40.1360.10">
    <property type="match status" value="1"/>
</dbReference>
<sequence>MLDHPAGRVGYAPPGWTHLSEHLRGNGFTDAEILGAGLGTRASTGRVVDRFRDRLMFPIHARTEGGGREVVGFVGRRNPSLDASTGIRNPKYLNTGQTPLYTKGEHLYGLAGNTATLDRGGLAVLVEGPIDALAVDLASGGMMAGLAPLGTALTEHQAGQLADVVGAGTDRIVIATDADPAGVEAAVRAYELLTAHGLDPRGVALPAGTDPAQLGELHGPAALVDRLTTAEPMGRQLVDHALTGRDLTWPEDRVVAARIAAGILAKAPLDTWQRELTAVTARTGLPADMLQTVLAERIGVPDADADALGRLTGRDRREDLDRGQHVPATAAQLAGMSSPRTAVIRPATARPADDARPAHRATASEAQGRR</sequence>
<dbReference type="PANTHER" id="PTHR30313:SF2">
    <property type="entry name" value="DNA PRIMASE"/>
    <property type="match status" value="1"/>
</dbReference>
<dbReference type="RefSeq" id="WP_311425492.1">
    <property type="nucleotide sequence ID" value="NZ_JAVREH010000092.1"/>
</dbReference>
<dbReference type="PROSITE" id="PS50880">
    <property type="entry name" value="TOPRIM"/>
    <property type="match status" value="1"/>
</dbReference>
<dbReference type="Proteomes" id="UP001183176">
    <property type="component" value="Unassembled WGS sequence"/>
</dbReference>
<dbReference type="Pfam" id="PF13155">
    <property type="entry name" value="Toprim_2"/>
    <property type="match status" value="1"/>
</dbReference>
<evidence type="ECO:0000256" key="1">
    <source>
        <dbReference type="SAM" id="MobiDB-lite"/>
    </source>
</evidence>
<evidence type="ECO:0000313" key="4">
    <source>
        <dbReference type="Proteomes" id="UP001183176"/>
    </source>
</evidence>
<dbReference type="CDD" id="cd03364">
    <property type="entry name" value="TOPRIM_DnaG_primases"/>
    <property type="match status" value="1"/>
</dbReference>
<dbReference type="EMBL" id="JAVREH010000092">
    <property type="protein sequence ID" value="MDT0264354.1"/>
    <property type="molecule type" value="Genomic_DNA"/>
</dbReference>
<dbReference type="Pfam" id="PF08275">
    <property type="entry name" value="DNAG_N"/>
    <property type="match status" value="1"/>
</dbReference>
<dbReference type="PANTHER" id="PTHR30313">
    <property type="entry name" value="DNA PRIMASE"/>
    <property type="match status" value="1"/>
</dbReference>
<comment type="caution">
    <text evidence="3">The sequence shown here is derived from an EMBL/GenBank/DDBJ whole genome shotgun (WGS) entry which is preliminary data.</text>
</comment>
<dbReference type="SUPFAM" id="SSF56731">
    <property type="entry name" value="DNA primase core"/>
    <property type="match status" value="1"/>
</dbReference>
<dbReference type="SMART" id="SM00493">
    <property type="entry name" value="TOPRIM"/>
    <property type="match status" value="1"/>
</dbReference>
<name>A0ABU2JI26_9ACTN</name>
<gene>
    <name evidence="3" type="ORF">RM423_23625</name>
</gene>
<dbReference type="InterPro" id="IPR034151">
    <property type="entry name" value="TOPRIM_DnaG_bac"/>
</dbReference>
<dbReference type="Gene3D" id="3.90.980.10">
    <property type="entry name" value="DNA primase, catalytic core, N-terminal domain"/>
    <property type="match status" value="1"/>
</dbReference>
<evidence type="ECO:0000259" key="2">
    <source>
        <dbReference type="PROSITE" id="PS50880"/>
    </source>
</evidence>
<keyword evidence="4" id="KW-1185">Reference proteome</keyword>
<protein>
    <submittedName>
        <fullName evidence="3">Toprim domain-containing protein</fullName>
    </submittedName>
</protein>
<evidence type="ECO:0000313" key="3">
    <source>
        <dbReference type="EMBL" id="MDT0264354.1"/>
    </source>
</evidence>